<dbReference type="InterPro" id="IPR000182">
    <property type="entry name" value="GNAT_dom"/>
</dbReference>
<keyword evidence="4" id="KW-0046">Antibiotic resistance</keyword>
<comment type="caution">
    <text evidence="7">The sequence shown here is derived from an EMBL/GenBank/DDBJ whole genome shotgun (WGS) entry which is preliminary data.</text>
</comment>
<evidence type="ECO:0000256" key="2">
    <source>
        <dbReference type="ARBA" id="ARBA00005102"/>
    </source>
</evidence>
<dbReference type="SUPFAM" id="SSF55729">
    <property type="entry name" value="Acyl-CoA N-acyltransferases (Nat)"/>
    <property type="match status" value="1"/>
</dbReference>
<keyword evidence="7" id="KW-0808">Transferase</keyword>
<dbReference type="PANTHER" id="PTHR31438:SF1">
    <property type="entry name" value="LYSINE N-ACYLTRANSFERASE C17G9.06C-RELATED"/>
    <property type="match status" value="1"/>
</dbReference>
<evidence type="ECO:0000256" key="3">
    <source>
        <dbReference type="ARBA" id="ARBA00020586"/>
    </source>
</evidence>
<keyword evidence="8" id="KW-1185">Reference proteome</keyword>
<evidence type="ECO:0000256" key="5">
    <source>
        <dbReference type="ARBA" id="ARBA00031122"/>
    </source>
</evidence>
<organism evidence="7 8">
    <name type="scientific">Haloechinothrix salitolerans</name>
    <dbReference type="NCBI Taxonomy" id="926830"/>
    <lineage>
        <taxon>Bacteria</taxon>
        <taxon>Bacillati</taxon>
        <taxon>Actinomycetota</taxon>
        <taxon>Actinomycetes</taxon>
        <taxon>Pseudonocardiales</taxon>
        <taxon>Pseudonocardiaceae</taxon>
        <taxon>Haloechinothrix</taxon>
    </lineage>
</organism>
<dbReference type="Pfam" id="PF13523">
    <property type="entry name" value="Acetyltransf_8"/>
    <property type="match status" value="1"/>
</dbReference>
<dbReference type="GO" id="GO:0016746">
    <property type="term" value="F:acyltransferase activity"/>
    <property type="evidence" value="ECO:0007669"/>
    <property type="project" value="UniProtKB-KW"/>
</dbReference>
<evidence type="ECO:0000313" key="8">
    <source>
        <dbReference type="Proteomes" id="UP001596337"/>
    </source>
</evidence>
<dbReference type="InterPro" id="IPR019432">
    <property type="entry name" value="Acyltransferase_MbtK/IucB-like"/>
</dbReference>
<name>A0ABW2C0M7_9PSEU</name>
<dbReference type="Proteomes" id="UP001596337">
    <property type="component" value="Unassembled WGS sequence"/>
</dbReference>
<dbReference type="Gene3D" id="3.40.630.30">
    <property type="match status" value="1"/>
</dbReference>
<comment type="function">
    <text evidence="1">Acyltransferase required for the direct transfer of medium- to long-chain fatty acyl moieties from a carrier protein (MbtL) on to the epsilon-amino group of lysine residue in the mycobactin core.</text>
</comment>
<dbReference type="PROSITE" id="PS51186">
    <property type="entry name" value="GNAT"/>
    <property type="match status" value="1"/>
</dbReference>
<feature type="domain" description="N-acetyltransferase" evidence="6">
    <location>
        <begin position="21"/>
        <end position="185"/>
    </location>
</feature>
<sequence>MTAEAFAAVAAPPLPRLCAPWSVRAASPEADLELIHRWMIQPHVEKFWHQAWPPERWQSELDTQLAGTHSLPCVVAHDGVDLAYIEIYRVQRDLLGEYVPHEPHDLGVHIAIGDRDRTGRGLGRALLSALAEGLLAADPNCQRVVAEPDKENTPSIRAFQIAGFAAGPDVALPDKTAVLMTYERRRPR</sequence>
<dbReference type="PANTHER" id="PTHR31438">
    <property type="entry name" value="LYSINE N-ACYLTRANSFERASE C17G9.06C-RELATED"/>
    <property type="match status" value="1"/>
</dbReference>
<comment type="pathway">
    <text evidence="2">Siderophore biosynthesis; mycobactin biosynthesis.</text>
</comment>
<dbReference type="EMBL" id="JBHSXX010000001">
    <property type="protein sequence ID" value="MFC6868791.1"/>
    <property type="molecule type" value="Genomic_DNA"/>
</dbReference>
<proteinExistence type="predicted"/>
<dbReference type="SMART" id="SM01006">
    <property type="entry name" value="AlcB"/>
    <property type="match status" value="1"/>
</dbReference>
<dbReference type="InterPro" id="IPR016181">
    <property type="entry name" value="Acyl_CoA_acyltransferase"/>
</dbReference>
<protein>
    <recommendedName>
        <fullName evidence="3">Lysine N-acyltransferase MbtK</fullName>
    </recommendedName>
    <alternativeName>
        <fullName evidence="5">Mycobactin synthase protein K</fullName>
    </alternativeName>
</protein>
<evidence type="ECO:0000259" key="6">
    <source>
        <dbReference type="PROSITE" id="PS51186"/>
    </source>
</evidence>
<evidence type="ECO:0000256" key="4">
    <source>
        <dbReference type="ARBA" id="ARBA00023251"/>
    </source>
</evidence>
<keyword evidence="7" id="KW-0012">Acyltransferase</keyword>
<accession>A0ABW2C0M7</accession>
<evidence type="ECO:0000256" key="1">
    <source>
        <dbReference type="ARBA" id="ARBA00003818"/>
    </source>
</evidence>
<evidence type="ECO:0000313" key="7">
    <source>
        <dbReference type="EMBL" id="MFC6868791.1"/>
    </source>
</evidence>
<gene>
    <name evidence="7" type="ORF">ACFQGD_16745</name>
</gene>
<dbReference type="RefSeq" id="WP_345396700.1">
    <property type="nucleotide sequence ID" value="NZ_BAABLA010000026.1"/>
</dbReference>
<reference evidence="8" key="1">
    <citation type="journal article" date="2019" name="Int. J. Syst. Evol. Microbiol.">
        <title>The Global Catalogue of Microorganisms (GCM) 10K type strain sequencing project: providing services to taxonomists for standard genome sequencing and annotation.</title>
        <authorList>
            <consortium name="The Broad Institute Genomics Platform"/>
            <consortium name="The Broad Institute Genome Sequencing Center for Infectious Disease"/>
            <person name="Wu L."/>
            <person name="Ma J."/>
        </authorList>
    </citation>
    <scope>NUCLEOTIDE SEQUENCE [LARGE SCALE GENOMIC DNA]</scope>
    <source>
        <strain evidence="8">KCTC 32255</strain>
    </source>
</reference>